<dbReference type="EMBL" id="CM027680">
    <property type="protein sequence ID" value="KAG0548678.1"/>
    <property type="molecule type" value="Genomic_DNA"/>
</dbReference>
<comment type="similarity">
    <text evidence="1">Belongs to the senescence regulator S40 family.</text>
</comment>
<name>A0A921RYC2_SORBI</name>
<sequence length="87" mass="9553">VRPTPTSRVYLHFTQAPHGVVVPTASPPAAAGRAEDWSELDDNEDSVDWVPPYELVAERRRVVSLSLNGAVGKTLKVWDAVWKQTTG</sequence>
<dbReference type="GO" id="GO:0010150">
    <property type="term" value="P:leaf senescence"/>
    <property type="evidence" value="ECO:0007669"/>
    <property type="project" value="UniProtKB-ARBA"/>
</dbReference>
<evidence type="ECO:0000256" key="1">
    <source>
        <dbReference type="ARBA" id="ARBA00034773"/>
    </source>
</evidence>
<comment type="caution">
    <text evidence="3">The sequence shown here is derived from an EMBL/GenBank/DDBJ whole genome shotgun (WGS) entry which is preliminary data.</text>
</comment>
<evidence type="ECO:0000313" key="3">
    <source>
        <dbReference type="EMBL" id="KAG0548678.1"/>
    </source>
</evidence>
<evidence type="ECO:0000313" key="4">
    <source>
        <dbReference type="Proteomes" id="UP000807115"/>
    </source>
</evidence>
<dbReference type="InterPro" id="IPR007608">
    <property type="entry name" value="Senescence_reg_S40"/>
</dbReference>
<organism evidence="3 4">
    <name type="scientific">Sorghum bicolor</name>
    <name type="common">Sorghum</name>
    <name type="synonym">Sorghum vulgare</name>
    <dbReference type="NCBI Taxonomy" id="4558"/>
    <lineage>
        <taxon>Eukaryota</taxon>
        <taxon>Viridiplantae</taxon>
        <taxon>Streptophyta</taxon>
        <taxon>Embryophyta</taxon>
        <taxon>Tracheophyta</taxon>
        <taxon>Spermatophyta</taxon>
        <taxon>Magnoliopsida</taxon>
        <taxon>Liliopsida</taxon>
        <taxon>Poales</taxon>
        <taxon>Poaceae</taxon>
        <taxon>PACMAD clade</taxon>
        <taxon>Panicoideae</taxon>
        <taxon>Andropogonodae</taxon>
        <taxon>Andropogoneae</taxon>
        <taxon>Sorghinae</taxon>
        <taxon>Sorghum</taxon>
    </lineage>
</organism>
<accession>A0A921RYC2</accession>
<reference evidence="3" key="2">
    <citation type="submission" date="2020-10" db="EMBL/GenBank/DDBJ databases">
        <authorList>
            <person name="Cooper E.A."/>
            <person name="Brenton Z.W."/>
            <person name="Flinn B.S."/>
            <person name="Jenkins J."/>
            <person name="Shu S."/>
            <person name="Flowers D."/>
            <person name="Luo F."/>
            <person name="Wang Y."/>
            <person name="Xia P."/>
            <person name="Barry K."/>
            <person name="Daum C."/>
            <person name="Lipzen A."/>
            <person name="Yoshinaga Y."/>
            <person name="Schmutz J."/>
            <person name="Saski C."/>
            <person name="Vermerris W."/>
            <person name="Kresovich S."/>
        </authorList>
    </citation>
    <scope>NUCLEOTIDE SEQUENCE</scope>
</reference>
<evidence type="ECO:0000256" key="2">
    <source>
        <dbReference type="SAM" id="MobiDB-lite"/>
    </source>
</evidence>
<dbReference type="AlphaFoldDB" id="A0A921RYC2"/>
<proteinExistence type="inferred from homology"/>
<feature type="non-terminal residue" evidence="3">
    <location>
        <position position="1"/>
    </location>
</feature>
<protein>
    <submittedName>
        <fullName evidence="3">Uncharacterized protein</fullName>
    </submittedName>
</protein>
<reference evidence="3" key="1">
    <citation type="journal article" date="2019" name="BMC Genomics">
        <title>A new reference genome for Sorghum bicolor reveals high levels of sequence similarity between sweet and grain genotypes: implications for the genetics of sugar metabolism.</title>
        <authorList>
            <person name="Cooper E.A."/>
            <person name="Brenton Z.W."/>
            <person name="Flinn B.S."/>
            <person name="Jenkins J."/>
            <person name="Shu S."/>
            <person name="Flowers D."/>
            <person name="Luo F."/>
            <person name="Wang Y."/>
            <person name="Xia P."/>
            <person name="Barry K."/>
            <person name="Daum C."/>
            <person name="Lipzen A."/>
            <person name="Yoshinaga Y."/>
            <person name="Schmutz J."/>
            <person name="Saski C."/>
            <person name="Vermerris W."/>
            <person name="Kresovich S."/>
        </authorList>
    </citation>
    <scope>NUCLEOTIDE SEQUENCE</scope>
</reference>
<dbReference type="PANTHER" id="PTHR46525:SF10">
    <property type="entry name" value="SENESCENCE REGULATOR"/>
    <property type="match status" value="1"/>
</dbReference>
<dbReference type="Pfam" id="PF04520">
    <property type="entry name" value="Senescence_reg"/>
    <property type="match status" value="1"/>
</dbReference>
<dbReference type="PANTHER" id="PTHR46525">
    <property type="entry name" value="EMB|CAB72159.1"/>
    <property type="match status" value="1"/>
</dbReference>
<feature type="region of interest" description="Disordered" evidence="2">
    <location>
        <begin position="21"/>
        <end position="45"/>
    </location>
</feature>
<feature type="compositionally biased region" description="Low complexity" evidence="2">
    <location>
        <begin position="21"/>
        <end position="31"/>
    </location>
</feature>
<dbReference type="Proteomes" id="UP000807115">
    <property type="component" value="Chromosome 1"/>
</dbReference>
<gene>
    <name evidence="3" type="ORF">BDA96_01G187600</name>
</gene>